<protein>
    <submittedName>
        <fullName evidence="1">Rrf2 family transcriptional regulator</fullName>
    </submittedName>
</protein>
<proteinExistence type="predicted"/>
<comment type="caution">
    <text evidence="1">The sequence shown here is derived from an EMBL/GenBank/DDBJ whole genome shotgun (WGS) entry which is preliminary data.</text>
</comment>
<reference evidence="1" key="1">
    <citation type="submission" date="2020-03" db="EMBL/GenBank/DDBJ databases">
        <title>Complete genome sequence of sixteen Streptomyces strains facilitates identification of candidate genes involved in plant growth-promotion in grain legumes and cereals.</title>
        <authorList>
            <person name="Gopalakrishnan S."/>
            <person name="Thakur V."/>
            <person name="Saxena R."/>
            <person name="Vadlamudi S."/>
            <person name="Purohit S."/>
            <person name="Kumar V."/>
            <person name="Rathore A."/>
            <person name="Chitikineni A."/>
            <person name="Varshney R.K."/>
        </authorList>
    </citation>
    <scope>NUCLEOTIDE SEQUENCE</scope>
    <source>
        <strain evidence="1">CAI-93</strain>
    </source>
</reference>
<evidence type="ECO:0000313" key="1">
    <source>
        <dbReference type="EMBL" id="NUV76836.1"/>
    </source>
</evidence>
<evidence type="ECO:0000313" key="2">
    <source>
        <dbReference type="Proteomes" id="UP000556843"/>
    </source>
</evidence>
<sequence length="255" mass="26062">MADTRRLAGKDVSRCPSPFTCGNTAATNGPAPPAVSRPPPGVCGITSVVHISAAADYATHALLELAREPDRPLTCESIASSQGLPFRFLQSVVGSCARPGGCAASAGARASTAGAAGRITLPDVSRAEDPDGTDGRPALPDADLVCLLGRRGPVAGFEGLPGAEGACRPLVRARSAARRRGLAGSRGRTGQVPTGRVPSTGSSRSFSSSADPGAAVYTRSVWFCSGSSSTWHWRVSTPSSGWRKRFGSTRGTSIS</sequence>
<accession>A0ACC7Y4V1</accession>
<name>A0ACC7Y4V1_9ACTN</name>
<organism evidence="1 2">
    <name type="scientific">Streptomyces fungicidicus</name>
    <dbReference type="NCBI Taxonomy" id="68203"/>
    <lineage>
        <taxon>Bacteria</taxon>
        <taxon>Bacillati</taxon>
        <taxon>Actinomycetota</taxon>
        <taxon>Actinomycetes</taxon>
        <taxon>Kitasatosporales</taxon>
        <taxon>Streptomycetaceae</taxon>
        <taxon>Streptomyces</taxon>
    </lineage>
</organism>
<dbReference type="Proteomes" id="UP000556843">
    <property type="component" value="Unassembled WGS sequence"/>
</dbReference>
<gene>
    <name evidence="1" type="ORF">G6W56_22315</name>
</gene>
<dbReference type="EMBL" id="JAANNW010000021">
    <property type="protein sequence ID" value="NUV76836.1"/>
    <property type="molecule type" value="Genomic_DNA"/>
</dbReference>
<keyword evidence="2" id="KW-1185">Reference proteome</keyword>